<reference evidence="3 4" key="1">
    <citation type="submission" date="2019-01" db="EMBL/GenBank/DDBJ databases">
        <authorList>
            <person name="Sayadi A."/>
        </authorList>
    </citation>
    <scope>NUCLEOTIDE SEQUENCE [LARGE SCALE GENOMIC DNA]</scope>
</reference>
<dbReference type="GO" id="GO:0030863">
    <property type="term" value="C:cortical cytoskeleton"/>
    <property type="evidence" value="ECO:0007669"/>
    <property type="project" value="TreeGrafter"/>
</dbReference>
<organism evidence="3 4">
    <name type="scientific">Callosobruchus maculatus</name>
    <name type="common">Southern cowpea weevil</name>
    <name type="synonym">Pulse bruchid</name>
    <dbReference type="NCBI Taxonomy" id="64391"/>
    <lineage>
        <taxon>Eukaryota</taxon>
        <taxon>Metazoa</taxon>
        <taxon>Ecdysozoa</taxon>
        <taxon>Arthropoda</taxon>
        <taxon>Hexapoda</taxon>
        <taxon>Insecta</taxon>
        <taxon>Pterygota</taxon>
        <taxon>Neoptera</taxon>
        <taxon>Endopterygota</taxon>
        <taxon>Coleoptera</taxon>
        <taxon>Polyphaga</taxon>
        <taxon>Cucujiformia</taxon>
        <taxon>Chrysomeloidea</taxon>
        <taxon>Chrysomelidae</taxon>
        <taxon>Bruchinae</taxon>
        <taxon>Bruchini</taxon>
        <taxon>Callosobruchus</taxon>
    </lineage>
</organism>
<dbReference type="OrthoDB" id="26719at2759"/>
<evidence type="ECO:0000256" key="1">
    <source>
        <dbReference type="SAM" id="MobiDB-lite"/>
    </source>
</evidence>
<evidence type="ECO:0000256" key="2">
    <source>
        <dbReference type="SAM" id="Phobius"/>
    </source>
</evidence>
<dbReference type="Proteomes" id="UP000410492">
    <property type="component" value="Unassembled WGS sequence"/>
</dbReference>
<dbReference type="GO" id="GO:0016020">
    <property type="term" value="C:membrane"/>
    <property type="evidence" value="ECO:0007669"/>
    <property type="project" value="TreeGrafter"/>
</dbReference>
<keyword evidence="2" id="KW-1133">Transmembrane helix</keyword>
<evidence type="ECO:0000313" key="3">
    <source>
        <dbReference type="EMBL" id="VEN42320.1"/>
    </source>
</evidence>
<keyword evidence="2" id="KW-0812">Transmembrane</keyword>
<sequence length="126" mass="13817">MTSIQTPSELGNGGTVQSNLNEDYCGVEPITHPPELSETRPPPPIDEDKLRKAYNQVDSALIGSILAILFLLLVMAVLLVGRYLHRHKGEYVTQEDAGAEMAPDPDTAVVQGTTGHHVEPKKEWFI</sequence>
<feature type="region of interest" description="Disordered" evidence="1">
    <location>
        <begin position="1"/>
        <end position="48"/>
    </location>
</feature>
<dbReference type="PANTHER" id="PTHR47614:SF2">
    <property type="entry name" value="GLYCOPHORIN-C"/>
    <property type="match status" value="1"/>
</dbReference>
<dbReference type="InterPro" id="IPR042192">
    <property type="entry name" value="Glycophorin-C"/>
</dbReference>
<dbReference type="AlphaFoldDB" id="A0A653C352"/>
<protein>
    <recommendedName>
        <fullName evidence="5">Neurexin/syndecan/glycophorin C domain-containing protein</fullName>
    </recommendedName>
</protein>
<name>A0A653C352_CALMS</name>
<keyword evidence="4" id="KW-1185">Reference proteome</keyword>
<evidence type="ECO:0000313" key="4">
    <source>
        <dbReference type="Proteomes" id="UP000410492"/>
    </source>
</evidence>
<proteinExistence type="predicted"/>
<accession>A0A653C352</accession>
<dbReference type="PANTHER" id="PTHR47614">
    <property type="entry name" value="GLYCOPHORIN-C"/>
    <property type="match status" value="1"/>
</dbReference>
<keyword evidence="2" id="KW-0472">Membrane</keyword>
<evidence type="ECO:0008006" key="5">
    <source>
        <dbReference type="Google" id="ProtNLM"/>
    </source>
</evidence>
<gene>
    <name evidence="3" type="ORF">CALMAC_LOCUS5849</name>
</gene>
<dbReference type="EMBL" id="CAACVG010006886">
    <property type="protein sequence ID" value="VEN42320.1"/>
    <property type="molecule type" value="Genomic_DNA"/>
</dbReference>
<feature type="compositionally biased region" description="Polar residues" evidence="1">
    <location>
        <begin position="1"/>
        <end position="21"/>
    </location>
</feature>
<feature type="transmembrane region" description="Helical" evidence="2">
    <location>
        <begin position="60"/>
        <end position="80"/>
    </location>
</feature>